<protein>
    <submittedName>
        <fullName evidence="2">Uncharacterized protein</fullName>
    </submittedName>
</protein>
<proteinExistence type="predicted"/>
<reference evidence="2" key="1">
    <citation type="submission" date="2022-11" db="UniProtKB">
        <authorList>
            <consortium name="WormBaseParasite"/>
        </authorList>
    </citation>
    <scope>IDENTIFICATION</scope>
</reference>
<keyword evidence="1" id="KW-1185">Reference proteome</keyword>
<evidence type="ECO:0000313" key="1">
    <source>
        <dbReference type="Proteomes" id="UP000887564"/>
    </source>
</evidence>
<organism evidence="1 2">
    <name type="scientific">Parascaris equorum</name>
    <name type="common">Equine roundworm</name>
    <dbReference type="NCBI Taxonomy" id="6256"/>
    <lineage>
        <taxon>Eukaryota</taxon>
        <taxon>Metazoa</taxon>
        <taxon>Ecdysozoa</taxon>
        <taxon>Nematoda</taxon>
        <taxon>Chromadorea</taxon>
        <taxon>Rhabditida</taxon>
        <taxon>Spirurina</taxon>
        <taxon>Ascaridomorpha</taxon>
        <taxon>Ascaridoidea</taxon>
        <taxon>Ascarididae</taxon>
        <taxon>Parascaris</taxon>
    </lineage>
</organism>
<dbReference type="Proteomes" id="UP000887564">
    <property type="component" value="Unplaced"/>
</dbReference>
<dbReference type="WBParaSite" id="PEQ_0000667501-mRNA-1">
    <property type="protein sequence ID" value="PEQ_0000667501-mRNA-1"/>
    <property type="gene ID" value="PEQ_0000667501"/>
</dbReference>
<dbReference type="AlphaFoldDB" id="A0A914RXC7"/>
<name>A0A914RXC7_PAREQ</name>
<accession>A0A914RXC7</accession>
<evidence type="ECO:0000313" key="2">
    <source>
        <dbReference type="WBParaSite" id="PEQ_0000667501-mRNA-1"/>
    </source>
</evidence>
<sequence length="98" mass="11464">MLSYYLRAIRKRRLIPTTPRSTNFFVLDWHCRPTCFLWQLSAHSRTRGRVPFRVSAVLQKFFIQLKPLLFASIPVFSALEFDIDEQAMSVLFVVVDGV</sequence>